<evidence type="ECO:0000259" key="6">
    <source>
        <dbReference type="Pfam" id="PF05179"/>
    </source>
</evidence>
<feature type="domain" description="Paf1 complex subunit Cdc73 N-terminal" evidence="7">
    <location>
        <begin position="3"/>
        <end position="101"/>
    </location>
</feature>
<dbReference type="GO" id="GO:0016593">
    <property type="term" value="C:Cdc73/Paf1 complex"/>
    <property type="evidence" value="ECO:0007669"/>
    <property type="project" value="InterPro"/>
</dbReference>
<dbReference type="InterPro" id="IPR007852">
    <property type="entry name" value="Cdc73/Parafibromin"/>
</dbReference>
<evidence type="ECO:0000256" key="5">
    <source>
        <dbReference type="SAM" id="MobiDB-lite"/>
    </source>
</evidence>
<dbReference type="GO" id="GO:0032968">
    <property type="term" value="P:positive regulation of transcription elongation by RNA polymerase II"/>
    <property type="evidence" value="ECO:0007669"/>
    <property type="project" value="TreeGrafter"/>
</dbReference>
<dbReference type="Pfam" id="PF16050">
    <property type="entry name" value="CDC73_N"/>
    <property type="match status" value="1"/>
</dbReference>
<evidence type="ECO:0000313" key="10">
    <source>
        <dbReference type="EMBL" id="CAE0036815.1"/>
    </source>
</evidence>
<evidence type="ECO:0000313" key="9">
    <source>
        <dbReference type="EMBL" id="CAE0036813.1"/>
    </source>
</evidence>
<name>A0A7S2ZEQ6_9RHOD</name>
<keyword evidence="3" id="KW-0804">Transcription</keyword>
<feature type="region of interest" description="Disordered" evidence="5">
    <location>
        <begin position="216"/>
        <end position="273"/>
    </location>
</feature>
<reference evidence="9" key="1">
    <citation type="submission" date="2021-01" db="EMBL/GenBank/DDBJ databases">
        <authorList>
            <person name="Corre E."/>
            <person name="Pelletier E."/>
            <person name="Niang G."/>
            <person name="Scheremetjew M."/>
            <person name="Finn R."/>
            <person name="Kale V."/>
            <person name="Holt S."/>
            <person name="Cochrane G."/>
            <person name="Meng A."/>
            <person name="Brown T."/>
            <person name="Cohen L."/>
        </authorList>
    </citation>
    <scope>NUCLEOTIDE SEQUENCE</scope>
    <source>
        <strain evidence="9">CCMP 769</strain>
    </source>
</reference>
<dbReference type="EMBL" id="HBHW01006312">
    <property type="protein sequence ID" value="CAE0036815.1"/>
    <property type="molecule type" value="Transcribed_RNA"/>
</dbReference>
<dbReference type="InterPro" id="IPR032041">
    <property type="entry name" value="Cdc73_N"/>
</dbReference>
<evidence type="ECO:0000256" key="1">
    <source>
        <dbReference type="ARBA" id="ARBA00004123"/>
    </source>
</evidence>
<feature type="domain" description="Cell division control protein 73 C-terminal" evidence="6">
    <location>
        <begin position="273"/>
        <end position="431"/>
    </location>
</feature>
<dbReference type="PANTHER" id="PTHR12466:SF8">
    <property type="entry name" value="PARAFIBROMIN"/>
    <property type="match status" value="1"/>
</dbReference>
<keyword evidence="4" id="KW-0539">Nucleus</keyword>
<comment type="subcellular location">
    <subcellularLocation>
        <location evidence="1">Nucleus</location>
    </subcellularLocation>
</comment>
<evidence type="ECO:0000256" key="2">
    <source>
        <dbReference type="ARBA" id="ARBA00010427"/>
    </source>
</evidence>
<evidence type="ECO:0000313" key="11">
    <source>
        <dbReference type="EMBL" id="CAE0036816.1"/>
    </source>
</evidence>
<evidence type="ECO:0000259" key="7">
    <source>
        <dbReference type="Pfam" id="PF16050"/>
    </source>
</evidence>
<organism evidence="9">
    <name type="scientific">Rhodosorus marinus</name>
    <dbReference type="NCBI Taxonomy" id="101924"/>
    <lineage>
        <taxon>Eukaryota</taxon>
        <taxon>Rhodophyta</taxon>
        <taxon>Stylonematophyceae</taxon>
        <taxon>Stylonematales</taxon>
        <taxon>Stylonemataceae</taxon>
        <taxon>Rhodosorus</taxon>
    </lineage>
</organism>
<dbReference type="EMBL" id="HBHW01006298">
    <property type="protein sequence ID" value="CAE0036801.1"/>
    <property type="molecule type" value="Transcribed_RNA"/>
</dbReference>
<evidence type="ECO:0000256" key="4">
    <source>
        <dbReference type="ARBA" id="ARBA00023242"/>
    </source>
</evidence>
<dbReference type="Gene3D" id="3.40.50.11990">
    <property type="entry name" value="RNA polymerase II accessory factor, Cdc73 C-terminal domain"/>
    <property type="match status" value="1"/>
</dbReference>
<feature type="compositionally biased region" description="Low complexity" evidence="5">
    <location>
        <begin position="229"/>
        <end position="251"/>
    </location>
</feature>
<evidence type="ECO:0000256" key="3">
    <source>
        <dbReference type="ARBA" id="ARBA00023163"/>
    </source>
</evidence>
<dbReference type="GO" id="GO:0000993">
    <property type="term" value="F:RNA polymerase II complex binding"/>
    <property type="evidence" value="ECO:0007669"/>
    <property type="project" value="TreeGrafter"/>
</dbReference>
<dbReference type="InterPro" id="IPR038103">
    <property type="entry name" value="CDC73_C_sf"/>
</dbReference>
<sequence length="442" mass="49325">MEAVQLLREASIKKDPVVLEGDELVFSNGERVPRTARTGLTSKGRGGEQYGLDSLWFLLMNKDLPMRAYYEECKKEGIERVQIIDKRDVLDYLLGKASEIAQSGGSKAVKKEDGTVEAAKGAATATSEDIENDLKEIMSREKVLRTRDSMLVIEARSFKHVLEPLAHCVKKMGDARRAAFEEREAAAKTIDPRGDRYRVDNARFYREEMGTDLNELGIDPSGTFKKMGPKAPSSASTAAARGPGSGASFGSVRPPNSSAVPEDPAKKPRVSTNRTPIILVPGARDMSSLVNLANFPLLLREKTFRPAMDIVKEGKAPTGSQVKHQRRSRGTGETVDYLLVANVRQLSANDWDRVVAIVCSGAEWQFKGFPADMGRTPPQILGKMQGFFFHYFGDKVDGAVKGWNVKYIPIDRSRRHEDVKVCLEFWNQLDEYIRRNKNTLRW</sequence>
<evidence type="ECO:0008006" key="12">
    <source>
        <dbReference type="Google" id="ProtNLM"/>
    </source>
</evidence>
<dbReference type="AlphaFoldDB" id="A0A7S2ZEQ6"/>
<dbReference type="GO" id="GO:0006368">
    <property type="term" value="P:transcription elongation by RNA polymerase II"/>
    <property type="evidence" value="ECO:0007669"/>
    <property type="project" value="InterPro"/>
</dbReference>
<dbReference type="PANTHER" id="PTHR12466">
    <property type="entry name" value="CDC73 DOMAIN PROTEIN"/>
    <property type="match status" value="1"/>
</dbReference>
<proteinExistence type="inferred from homology"/>
<comment type="similarity">
    <text evidence="2">Belongs to the CDC73 family.</text>
</comment>
<gene>
    <name evidence="8" type="ORF">RMAR00112_LOCUS4751</name>
    <name evidence="9" type="ORF">RMAR00112_LOCUS4763</name>
    <name evidence="10" type="ORF">RMAR00112_LOCUS4765</name>
    <name evidence="11" type="ORF">RMAR00112_LOCUS4766</name>
</gene>
<dbReference type="EMBL" id="HBHW01006310">
    <property type="protein sequence ID" value="CAE0036813.1"/>
    <property type="molecule type" value="Transcribed_RNA"/>
</dbReference>
<dbReference type="Pfam" id="PF05179">
    <property type="entry name" value="CDC73_C"/>
    <property type="match status" value="1"/>
</dbReference>
<dbReference type="EMBL" id="HBHW01006313">
    <property type="protein sequence ID" value="CAE0036816.1"/>
    <property type="molecule type" value="Transcribed_RNA"/>
</dbReference>
<protein>
    <recommendedName>
        <fullName evidence="12">Cell division control protein 73 C-terminal domain-containing protein</fullName>
    </recommendedName>
</protein>
<accession>A0A7S2ZEQ6</accession>
<dbReference type="InterPro" id="IPR031336">
    <property type="entry name" value="CDC73_C"/>
</dbReference>
<evidence type="ECO:0000313" key="8">
    <source>
        <dbReference type="EMBL" id="CAE0036801.1"/>
    </source>
</evidence>